<sequence>MLFILSLVHFLFNWESSSFDPQTKVPTIHAALNPTWNSFSNSLSSSLTHKLDRNNYLSWKSQVVPTVIDHDLDQILFSDVTPPGNLVTGAPNPKYVQWKKERSIAPILVVIIDVRINSCFNGYSEFLISVLFNKAQAIADALSIAGSPITNQDLVLHLLNGLGLEFNSVVSSITSRSDLLLFEEVQALLLSHETRLEHHNSVVDLSLTLQANLTFQQSRNGNYCSYGRVVDHGNTTDSNCTCSYGRATENQLLCQVCLRIGHTDAVYHYRFDEKRVTPKYGNFTQAHLTESDIPYDPQAPLTTTILEIGNDWYVDIGATDHVDNDMAHLDTAAPYKGTETMVVVNGKKLAISSIGQSTLLSLLNTHSLRINFVLHVHSLKKNLISVSQLTNDNDVFLKFTNPVVFSWKNSQG</sequence>
<evidence type="ECO:0000313" key="3">
    <source>
        <dbReference type="EnsemblPlants" id="cds.evm.model.04.1814"/>
    </source>
</evidence>
<dbReference type="InterPro" id="IPR054722">
    <property type="entry name" value="PolX-like_BBD"/>
</dbReference>
<dbReference type="EnsemblPlants" id="evm.model.04.1814">
    <property type="protein sequence ID" value="cds.evm.model.04.1814"/>
    <property type="gene ID" value="evm.TU.04.1814"/>
</dbReference>
<keyword evidence="4" id="KW-1185">Reference proteome</keyword>
<dbReference type="Gramene" id="evm.model.04.1814">
    <property type="protein sequence ID" value="cds.evm.model.04.1814"/>
    <property type="gene ID" value="evm.TU.04.1814"/>
</dbReference>
<evidence type="ECO:0000313" key="4">
    <source>
        <dbReference type="Proteomes" id="UP000596661"/>
    </source>
</evidence>
<feature type="signal peptide" evidence="1">
    <location>
        <begin position="1"/>
        <end position="18"/>
    </location>
</feature>
<reference evidence="3" key="1">
    <citation type="submission" date="2018-11" db="EMBL/GenBank/DDBJ databases">
        <authorList>
            <person name="Grassa J C."/>
        </authorList>
    </citation>
    <scope>NUCLEOTIDE SEQUENCE [LARGE SCALE GENOMIC DNA]</scope>
</reference>
<feature type="domain" description="Retrovirus-related Pol polyprotein from transposon TNT 1-94-like beta-barrel" evidence="2">
    <location>
        <begin position="312"/>
        <end position="392"/>
    </location>
</feature>
<dbReference type="Proteomes" id="UP000596661">
    <property type="component" value="Chromosome 4"/>
</dbReference>
<dbReference type="PANTHER" id="PTHR47481:SF31">
    <property type="entry name" value="OS01G0873500 PROTEIN"/>
    <property type="match status" value="1"/>
</dbReference>
<dbReference type="AlphaFoldDB" id="A0A803PEN8"/>
<proteinExistence type="predicted"/>
<organism evidence="3 4">
    <name type="scientific">Cannabis sativa</name>
    <name type="common">Hemp</name>
    <name type="synonym">Marijuana</name>
    <dbReference type="NCBI Taxonomy" id="3483"/>
    <lineage>
        <taxon>Eukaryota</taxon>
        <taxon>Viridiplantae</taxon>
        <taxon>Streptophyta</taxon>
        <taxon>Embryophyta</taxon>
        <taxon>Tracheophyta</taxon>
        <taxon>Spermatophyta</taxon>
        <taxon>Magnoliopsida</taxon>
        <taxon>eudicotyledons</taxon>
        <taxon>Gunneridae</taxon>
        <taxon>Pentapetalae</taxon>
        <taxon>rosids</taxon>
        <taxon>fabids</taxon>
        <taxon>Rosales</taxon>
        <taxon>Cannabaceae</taxon>
        <taxon>Cannabis</taxon>
    </lineage>
</organism>
<dbReference type="PANTHER" id="PTHR47481">
    <property type="match status" value="1"/>
</dbReference>
<dbReference type="Pfam" id="PF14223">
    <property type="entry name" value="Retrotran_gag_2"/>
    <property type="match status" value="1"/>
</dbReference>
<keyword evidence="1" id="KW-0732">Signal</keyword>
<name>A0A803PEN8_CANSA</name>
<dbReference type="Pfam" id="PF22936">
    <property type="entry name" value="Pol_BBD"/>
    <property type="match status" value="1"/>
</dbReference>
<evidence type="ECO:0000256" key="1">
    <source>
        <dbReference type="SAM" id="SignalP"/>
    </source>
</evidence>
<feature type="chain" id="PRO_5031535469" description="Retrovirus-related Pol polyprotein from transposon TNT 1-94-like beta-barrel domain-containing protein" evidence="1">
    <location>
        <begin position="19"/>
        <end position="412"/>
    </location>
</feature>
<reference evidence="3" key="2">
    <citation type="submission" date="2021-03" db="UniProtKB">
        <authorList>
            <consortium name="EnsemblPlants"/>
        </authorList>
    </citation>
    <scope>IDENTIFICATION</scope>
</reference>
<evidence type="ECO:0000259" key="2">
    <source>
        <dbReference type="Pfam" id="PF22936"/>
    </source>
</evidence>
<protein>
    <recommendedName>
        <fullName evidence="2">Retrovirus-related Pol polyprotein from transposon TNT 1-94-like beta-barrel domain-containing protein</fullName>
    </recommendedName>
</protein>
<dbReference type="EMBL" id="UZAU01000400">
    <property type="status" value="NOT_ANNOTATED_CDS"/>
    <property type="molecule type" value="Genomic_DNA"/>
</dbReference>
<accession>A0A803PEN8</accession>